<dbReference type="InParanoid" id="C5L4B9"/>
<evidence type="ECO:0000313" key="3">
    <source>
        <dbReference type="EMBL" id="EER08356.1"/>
    </source>
</evidence>
<dbReference type="InterPro" id="IPR036397">
    <property type="entry name" value="RNaseH_sf"/>
</dbReference>
<feature type="compositionally biased region" description="Acidic residues" evidence="1">
    <location>
        <begin position="366"/>
        <end position="376"/>
    </location>
</feature>
<feature type="compositionally biased region" description="Polar residues" evidence="1">
    <location>
        <begin position="380"/>
        <end position="394"/>
    </location>
</feature>
<gene>
    <name evidence="3" type="ORF">Pmar_PMAR000396</name>
</gene>
<dbReference type="InterPro" id="IPR001584">
    <property type="entry name" value="Integrase_cat-core"/>
</dbReference>
<sequence>MTLGLLGMRKSKSSVYHPAGNGLVERFNQTFLKMLRTHVDSVYDWQRHLGSMVWYYNTSIHSATKASPFYLMYGRSPPDLWFPDLESTETRFFDPDSYARYLSATRAKILDNVDECVTHAASVYKATFDSKSKLRLFKPGLRVRLETLGPARSNKLDPRWEGNWYVSNALPGLHNKTLEIVHPATQRRKIISVDHLLIDPIQPDHLSADVAKLVYGDEGAILEEAIIPDVNPDVLEDPDLPIVATMEYPITAELVTQAVDAASADPQVAVGSGTSSILRSESVSNPSTPQRLAPTPEAVHEATPISPILSPGLSDSRGEEIEDEVSADATIDDVNVFNDMDNATSPLDEDSSADDDNDARPLGDENCQDDSDDLITDTDNGSPNDDNDVTSANLQPEFESAQEEEDDVPVEPIVNDLPPQWTLARDRVRRQPRLPARFAPG</sequence>
<feature type="domain" description="Integrase catalytic" evidence="2">
    <location>
        <begin position="1"/>
        <end position="76"/>
    </location>
</feature>
<dbReference type="SUPFAM" id="SSF53098">
    <property type="entry name" value="Ribonuclease H-like"/>
    <property type="match status" value="1"/>
</dbReference>
<organism evidence="4">
    <name type="scientific">Perkinsus marinus (strain ATCC 50983 / TXsc)</name>
    <dbReference type="NCBI Taxonomy" id="423536"/>
    <lineage>
        <taxon>Eukaryota</taxon>
        <taxon>Sar</taxon>
        <taxon>Alveolata</taxon>
        <taxon>Perkinsozoa</taxon>
        <taxon>Perkinsea</taxon>
        <taxon>Perkinsida</taxon>
        <taxon>Perkinsidae</taxon>
        <taxon>Perkinsus</taxon>
    </lineage>
</organism>
<dbReference type="InterPro" id="IPR050951">
    <property type="entry name" value="Retrovirus_Pol_polyprotein"/>
</dbReference>
<feature type="region of interest" description="Disordered" evidence="1">
    <location>
        <begin position="273"/>
        <end position="417"/>
    </location>
</feature>
<dbReference type="Gene3D" id="3.30.420.10">
    <property type="entry name" value="Ribonuclease H-like superfamily/Ribonuclease H"/>
    <property type="match status" value="1"/>
</dbReference>
<feature type="compositionally biased region" description="Polar residues" evidence="1">
    <location>
        <begin position="273"/>
        <end position="290"/>
    </location>
</feature>
<dbReference type="OrthoDB" id="2202254at2759"/>
<dbReference type="GO" id="GO:0015074">
    <property type="term" value="P:DNA integration"/>
    <property type="evidence" value="ECO:0007669"/>
    <property type="project" value="InterPro"/>
</dbReference>
<dbReference type="PANTHER" id="PTHR37984">
    <property type="entry name" value="PROTEIN CBG26694"/>
    <property type="match status" value="1"/>
</dbReference>
<dbReference type="Proteomes" id="UP000007800">
    <property type="component" value="Unassembled WGS sequence"/>
</dbReference>
<evidence type="ECO:0000256" key="1">
    <source>
        <dbReference type="SAM" id="MobiDB-lite"/>
    </source>
</evidence>
<dbReference type="PROSITE" id="PS50994">
    <property type="entry name" value="INTEGRASE"/>
    <property type="match status" value="1"/>
</dbReference>
<dbReference type="PANTHER" id="PTHR37984:SF5">
    <property type="entry name" value="PROTEIN NYNRIN-LIKE"/>
    <property type="match status" value="1"/>
</dbReference>
<keyword evidence="4" id="KW-1185">Reference proteome</keyword>
<evidence type="ECO:0000259" key="2">
    <source>
        <dbReference type="PROSITE" id="PS50994"/>
    </source>
</evidence>
<dbReference type="GO" id="GO:0003676">
    <property type="term" value="F:nucleic acid binding"/>
    <property type="evidence" value="ECO:0007669"/>
    <property type="project" value="InterPro"/>
</dbReference>
<protein>
    <submittedName>
        <fullName evidence="3">Retrovirus polyprotein, putative</fullName>
    </submittedName>
</protein>
<dbReference type="GeneID" id="9041291"/>
<dbReference type="EMBL" id="GG679081">
    <property type="protein sequence ID" value="EER08356.1"/>
    <property type="molecule type" value="Genomic_DNA"/>
</dbReference>
<name>C5L4B9_PERM5</name>
<feature type="compositionally biased region" description="Acidic residues" evidence="1">
    <location>
        <begin position="347"/>
        <end position="357"/>
    </location>
</feature>
<reference evidence="3 4" key="1">
    <citation type="submission" date="2008-07" db="EMBL/GenBank/DDBJ databases">
        <authorList>
            <person name="El-Sayed N."/>
            <person name="Caler E."/>
            <person name="Inman J."/>
            <person name="Amedeo P."/>
            <person name="Hass B."/>
            <person name="Wortman J."/>
        </authorList>
    </citation>
    <scope>NUCLEOTIDE SEQUENCE [LARGE SCALE GENOMIC DNA]</scope>
    <source>
        <strain evidence="4">ATCC 50983 / TXsc</strain>
    </source>
</reference>
<accession>C5L4B9</accession>
<feature type="compositionally biased region" description="Acidic residues" evidence="1">
    <location>
        <begin position="400"/>
        <end position="409"/>
    </location>
</feature>
<dbReference type="AlphaFoldDB" id="C5L4B9"/>
<proteinExistence type="predicted"/>
<dbReference type="InterPro" id="IPR012337">
    <property type="entry name" value="RNaseH-like_sf"/>
</dbReference>
<evidence type="ECO:0000313" key="4">
    <source>
        <dbReference type="Proteomes" id="UP000007800"/>
    </source>
</evidence>
<dbReference type="RefSeq" id="XP_002776540.1">
    <property type="nucleotide sequence ID" value="XM_002776494.1"/>
</dbReference>